<evidence type="ECO:0000259" key="1">
    <source>
        <dbReference type="Pfam" id="PF00326"/>
    </source>
</evidence>
<dbReference type="GeneID" id="28998937"/>
<accession>A0A167R2G7</accession>
<dbReference type="GO" id="GO:0006508">
    <property type="term" value="P:proteolysis"/>
    <property type="evidence" value="ECO:0007669"/>
    <property type="project" value="InterPro"/>
</dbReference>
<dbReference type="STRING" id="763407.A0A167R2G7"/>
<sequence>MSKQEIPVIGLQLTVYGLEEYKALEKPIPVAVMFALHGRVQNMTKMDPICQAICKLNTNPCKKRHIIVVAFDHPNHGSRKIHHLSNYGWSENGYANPNHAMDMWSMLYNSARTVSDLVDVLEHYLFGPQYESRVQVWGVVGFSMGGHASILAAAQDPRLTVCIPIVGTADFLGLMERRLQETDLSAHAHLPKPFCEMVKQRTANLENHLSSTKLLMISGQKDKLVPPSSNDAFISRLSKVHRGKENVDWKCVIVPGVGHEWCPEMIDMSVEWCDKWMVHTLPPNKL</sequence>
<dbReference type="InParanoid" id="A0A167R2G7"/>
<dbReference type="Proteomes" id="UP000077315">
    <property type="component" value="Unassembled WGS sequence"/>
</dbReference>
<organism evidence="2 3">
    <name type="scientific">Phycomyces blakesleeanus (strain ATCC 8743b / DSM 1359 / FGSC 10004 / NBRC 33097 / NRRL 1555)</name>
    <dbReference type="NCBI Taxonomy" id="763407"/>
    <lineage>
        <taxon>Eukaryota</taxon>
        <taxon>Fungi</taxon>
        <taxon>Fungi incertae sedis</taxon>
        <taxon>Mucoromycota</taxon>
        <taxon>Mucoromycotina</taxon>
        <taxon>Mucoromycetes</taxon>
        <taxon>Mucorales</taxon>
        <taxon>Phycomycetaceae</taxon>
        <taxon>Phycomyces</taxon>
    </lineage>
</organism>
<name>A0A167R2G7_PHYB8</name>
<evidence type="ECO:0000313" key="2">
    <source>
        <dbReference type="EMBL" id="OAD80697.1"/>
    </source>
</evidence>
<dbReference type="PANTHER" id="PTHR47381">
    <property type="entry name" value="ALPHA/BETA-HYDROLASES SUPERFAMILY PROTEIN"/>
    <property type="match status" value="1"/>
</dbReference>
<dbReference type="Pfam" id="PF00326">
    <property type="entry name" value="Peptidase_S9"/>
    <property type="match status" value="1"/>
</dbReference>
<dbReference type="AlphaFoldDB" id="A0A167R2G7"/>
<proteinExistence type="predicted"/>
<dbReference type="EMBL" id="KV440971">
    <property type="protein sequence ID" value="OAD80697.1"/>
    <property type="molecule type" value="Genomic_DNA"/>
</dbReference>
<feature type="domain" description="Peptidase S9 prolyl oligopeptidase catalytic" evidence="1">
    <location>
        <begin position="111"/>
        <end position="261"/>
    </location>
</feature>
<dbReference type="VEuPathDB" id="FungiDB:PHYBLDRAFT_178718"/>
<dbReference type="OrthoDB" id="2152248at2759"/>
<dbReference type="InterPro" id="IPR029058">
    <property type="entry name" value="AB_hydrolase_fold"/>
</dbReference>
<dbReference type="Gene3D" id="3.40.50.1820">
    <property type="entry name" value="alpha/beta hydrolase"/>
    <property type="match status" value="1"/>
</dbReference>
<keyword evidence="3" id="KW-1185">Reference proteome</keyword>
<dbReference type="SUPFAM" id="SSF53474">
    <property type="entry name" value="alpha/beta-Hydrolases"/>
    <property type="match status" value="1"/>
</dbReference>
<dbReference type="GO" id="GO:0008236">
    <property type="term" value="F:serine-type peptidase activity"/>
    <property type="evidence" value="ECO:0007669"/>
    <property type="project" value="InterPro"/>
</dbReference>
<dbReference type="PANTHER" id="PTHR47381:SF3">
    <property type="entry name" value="ALPHA_BETA-HYDROLASES SUPERFAMILY PROTEIN"/>
    <property type="match status" value="1"/>
</dbReference>
<dbReference type="InterPro" id="IPR001375">
    <property type="entry name" value="Peptidase_S9_cat"/>
</dbReference>
<reference evidence="3" key="1">
    <citation type="submission" date="2015-06" db="EMBL/GenBank/DDBJ databases">
        <title>Expansion of signal transduction pathways in fungi by whole-genome duplication.</title>
        <authorList>
            <consortium name="DOE Joint Genome Institute"/>
            <person name="Corrochano L.M."/>
            <person name="Kuo A."/>
            <person name="Marcet-Houben M."/>
            <person name="Polaino S."/>
            <person name="Salamov A."/>
            <person name="Villalobos J.M."/>
            <person name="Alvarez M.I."/>
            <person name="Avalos J."/>
            <person name="Benito E.P."/>
            <person name="Benoit I."/>
            <person name="Burger G."/>
            <person name="Camino L.P."/>
            <person name="Canovas D."/>
            <person name="Cerda-Olmedo E."/>
            <person name="Cheng J.-F."/>
            <person name="Dominguez A."/>
            <person name="Elias M."/>
            <person name="Eslava A.P."/>
            <person name="Glaser F."/>
            <person name="Grimwood J."/>
            <person name="Gutierrez G."/>
            <person name="Heitman J."/>
            <person name="Henrissat B."/>
            <person name="Iturriaga E.A."/>
            <person name="Lang B.F."/>
            <person name="Lavin J.L."/>
            <person name="Lee S."/>
            <person name="Li W."/>
            <person name="Lindquist E."/>
            <person name="Lopez-Garcia S."/>
            <person name="Luque E.M."/>
            <person name="Marcos A.T."/>
            <person name="Martin J."/>
            <person name="McCluskey K."/>
            <person name="Medina H.R."/>
            <person name="Miralles-Duran A."/>
            <person name="Miyazaki A."/>
            <person name="Munoz-Torres E."/>
            <person name="Oguiza J.A."/>
            <person name="Ohm R."/>
            <person name="Olmedo M."/>
            <person name="Orejas M."/>
            <person name="Ortiz-Castellanos L."/>
            <person name="Pisabarro A.G."/>
            <person name="Rodriguez-Romero J."/>
            <person name="Ruiz-Herrera J."/>
            <person name="Ruiz-Vazquez R."/>
            <person name="Sanz C."/>
            <person name="Schackwitz W."/>
            <person name="Schmutz J."/>
            <person name="Shahriari M."/>
            <person name="Shelest E."/>
            <person name="Silva-Franco F."/>
            <person name="Soanes D."/>
            <person name="Syed K."/>
            <person name="Tagua V.G."/>
            <person name="Talbot N.J."/>
            <person name="Thon M."/>
            <person name="De vries R.P."/>
            <person name="Wiebenga A."/>
            <person name="Yadav J.S."/>
            <person name="Braun E.L."/>
            <person name="Baker S."/>
            <person name="Garre V."/>
            <person name="Horwitz B."/>
            <person name="Torres-Martinez S."/>
            <person name="Idnurm A."/>
            <person name="Herrera-Estrella A."/>
            <person name="Gabaldon T."/>
            <person name="Grigoriev I.V."/>
        </authorList>
    </citation>
    <scope>NUCLEOTIDE SEQUENCE [LARGE SCALE GENOMIC DNA]</scope>
    <source>
        <strain evidence="3">NRRL 1555(-)</strain>
    </source>
</reference>
<evidence type="ECO:0000313" key="3">
    <source>
        <dbReference type="Proteomes" id="UP000077315"/>
    </source>
</evidence>
<protein>
    <recommendedName>
        <fullName evidence="1">Peptidase S9 prolyl oligopeptidase catalytic domain-containing protein</fullName>
    </recommendedName>
</protein>
<gene>
    <name evidence="2" type="ORF">PHYBLDRAFT_178718</name>
</gene>
<dbReference type="RefSeq" id="XP_018298737.1">
    <property type="nucleotide sequence ID" value="XM_018438031.1"/>
</dbReference>